<sequence length="1316" mass="142914">MAGNARFELTSASPDSSFAGNFQNGQRGYAVPTLDRSTSFRDGVDSRNFASGKANSRASATSSGEVTTLSQCLMLEPIVMGDPKNARSGDLKRVLGSSVGSSSEDNSFGAAHLKNSSPGAVEELKRLRASVADTCFKASGRAKKLDDHLNKLNKYCEAVSSKKQQQRNDMITNERSGSTLKIGSLVHRNPTEFGSQKFDDRPKVVGLNKRLRTSVAETRAECRNSGALRQPLMVSKERDLLKDTNADPDMVEEKIRRLPAGGEGWDKKMKRKRSVGAVFSRSVDNDGELKRTMHHKLPSESSLQSGDSTHGFRSGASGGGNKLDPISSPAGSSARTAFKNEQEKSILSRDLSAGPTKERPLGRVNVRMNSREDNHGTGPGPILKGKASRAPRSGSMVAAHSASNNPRISGTLESWEQPQAVNKTPTVAGANNRKRSIPAGSSSPPITQWVGQRPQKISRTRRTNLIPVSNHDDVQMQSEGCSPSDFSSRLNAGGTNASLPTKSSASGNQNTKLKPENVPSPARFSESEESGAGEIRIKEKGIDRGDVEEKDGNAAQNVGTSTVPMKKNKIMVKEEIGEGVRRQGRSGRVSPFSRTSISPTREKMDNLMPAKPLRNARPGSDKNGSKSGRPLKKQSERKGFSRLGHMASGGSPDCSVDDTFLAVSLSTLSSAYAALIAWAVGESEDDREELLVAANIACSSGLDACPSAFWKTVESLFIPIGPYEKSYLSEQLKLAEGSRTSSYQNCSHDNAVQWKSGVLVSYQDDYVPEEIAAPDSLSFGRNRHMKNKIGLKNSSDGLEFVEQLQNSSVFGCSEAEKRYDMVTPLYQRILSAVIVEDEIEESEETGFGRPRGSVNDSCLLISAESKQMDKLDLCDPTFGVQTQKNGNTHIIFSCNGNADFDRSSTAQEVLQRDSGYMHSEVEVLVRLSRCDYVPQNMQTNNCGISSFDGQYEQIGIEEKLILELQSIGLFVKAVPALDDKEDEVVINNEIVQLERGLHEQIGKKKSCLDKIYMAIEEGKNIGRRNPEQVAMDKLVELAYKKLLVSVETSCFGFLRRTLARCRKFEDSGASCFSEPALRDIIFAAPPRFDEIEQVAGASLAGANDGCSVDTLIHQTDQAFARNGPISNRAKRKELLLDDVGGAVFRASSALGILDGAKGKRSERDRDRDPSTRNTIVKAGRSSMGGSKGERKAKSKPKQKTAQLSTSANGFVNKFTDTTNSAHPSASGSGESANSGNRKKDVRFMSSGNVPPVSSNDMESVEFANLPLNDIDGIEELGVESDIGGAQDLNSWFNLMWMGYKTMIPLALRYLWMTLQN</sequence>
<feature type="region of interest" description="Disordered" evidence="1">
    <location>
        <begin position="294"/>
        <end position="405"/>
    </location>
</feature>
<evidence type="ECO:0000313" key="2">
    <source>
        <dbReference type="EMBL" id="KAL0452082.1"/>
    </source>
</evidence>
<feature type="region of interest" description="Disordered" evidence="1">
    <location>
        <begin position="420"/>
        <end position="560"/>
    </location>
</feature>
<feature type="compositionally biased region" description="Basic and acidic residues" evidence="1">
    <location>
        <begin position="1156"/>
        <end position="1170"/>
    </location>
</feature>
<protein>
    <submittedName>
        <fullName evidence="2">Uncharacterized protein</fullName>
    </submittedName>
</protein>
<dbReference type="EMBL" id="JACGWN010000004">
    <property type="protein sequence ID" value="KAL0452082.1"/>
    <property type="molecule type" value="Genomic_DNA"/>
</dbReference>
<feature type="compositionally biased region" description="Low complexity" evidence="1">
    <location>
        <begin position="1224"/>
        <end position="1235"/>
    </location>
</feature>
<feature type="compositionally biased region" description="Polar residues" evidence="1">
    <location>
        <begin position="439"/>
        <end position="450"/>
    </location>
</feature>
<reference evidence="2" key="1">
    <citation type="submission" date="2020-06" db="EMBL/GenBank/DDBJ databases">
        <authorList>
            <person name="Li T."/>
            <person name="Hu X."/>
            <person name="Zhang T."/>
            <person name="Song X."/>
            <person name="Zhang H."/>
            <person name="Dai N."/>
            <person name="Sheng W."/>
            <person name="Hou X."/>
            <person name="Wei L."/>
        </authorList>
    </citation>
    <scope>NUCLEOTIDE SEQUENCE</scope>
    <source>
        <strain evidence="2">KEN1</strain>
        <tissue evidence="2">Leaf</tissue>
    </source>
</reference>
<dbReference type="PANTHER" id="PTHR31115">
    <property type="entry name" value="OS05G0107300 PROTEIN"/>
    <property type="match status" value="1"/>
</dbReference>
<reference evidence="2" key="2">
    <citation type="journal article" date="2024" name="Plant">
        <title>Genomic evolution and insights into agronomic trait innovations of Sesamum species.</title>
        <authorList>
            <person name="Miao H."/>
            <person name="Wang L."/>
            <person name="Qu L."/>
            <person name="Liu H."/>
            <person name="Sun Y."/>
            <person name="Le M."/>
            <person name="Wang Q."/>
            <person name="Wei S."/>
            <person name="Zheng Y."/>
            <person name="Lin W."/>
            <person name="Duan Y."/>
            <person name="Cao H."/>
            <person name="Xiong S."/>
            <person name="Wang X."/>
            <person name="Wei L."/>
            <person name="Li C."/>
            <person name="Ma Q."/>
            <person name="Ju M."/>
            <person name="Zhao R."/>
            <person name="Li G."/>
            <person name="Mu C."/>
            <person name="Tian Q."/>
            <person name="Mei H."/>
            <person name="Zhang T."/>
            <person name="Gao T."/>
            <person name="Zhang H."/>
        </authorList>
    </citation>
    <scope>NUCLEOTIDE SEQUENCE</scope>
    <source>
        <strain evidence="2">KEN1</strain>
    </source>
</reference>
<feature type="compositionally biased region" description="Polar residues" evidence="1">
    <location>
        <begin position="475"/>
        <end position="512"/>
    </location>
</feature>
<feature type="region of interest" description="Disordered" evidence="1">
    <location>
        <begin position="1"/>
        <end position="62"/>
    </location>
</feature>
<feature type="compositionally biased region" description="Basic and acidic residues" evidence="1">
    <location>
        <begin position="84"/>
        <end position="93"/>
    </location>
</feature>
<feature type="region of interest" description="Disordered" evidence="1">
    <location>
        <begin position="1156"/>
        <end position="1241"/>
    </location>
</feature>
<feature type="compositionally biased region" description="Polar residues" evidence="1">
    <location>
        <begin position="53"/>
        <end position="62"/>
    </location>
</feature>
<feature type="region of interest" description="Disordered" evidence="1">
    <location>
        <begin position="83"/>
        <end position="114"/>
    </location>
</feature>
<name>A0AAW2XD32_9LAMI</name>
<comment type="caution">
    <text evidence="2">The sequence shown here is derived from an EMBL/GenBank/DDBJ whole genome shotgun (WGS) entry which is preliminary data.</text>
</comment>
<gene>
    <name evidence="2" type="ORF">Slati_1186300</name>
</gene>
<feature type="compositionally biased region" description="Polar residues" evidence="1">
    <location>
        <begin position="10"/>
        <end position="26"/>
    </location>
</feature>
<organism evidence="2">
    <name type="scientific">Sesamum latifolium</name>
    <dbReference type="NCBI Taxonomy" id="2727402"/>
    <lineage>
        <taxon>Eukaryota</taxon>
        <taxon>Viridiplantae</taxon>
        <taxon>Streptophyta</taxon>
        <taxon>Embryophyta</taxon>
        <taxon>Tracheophyta</taxon>
        <taxon>Spermatophyta</taxon>
        <taxon>Magnoliopsida</taxon>
        <taxon>eudicotyledons</taxon>
        <taxon>Gunneridae</taxon>
        <taxon>Pentapetalae</taxon>
        <taxon>asterids</taxon>
        <taxon>lamiids</taxon>
        <taxon>Lamiales</taxon>
        <taxon>Pedaliaceae</taxon>
        <taxon>Sesamum</taxon>
    </lineage>
</organism>
<feature type="region of interest" description="Disordered" evidence="1">
    <location>
        <begin position="576"/>
        <end position="637"/>
    </location>
</feature>
<proteinExistence type="predicted"/>
<feature type="compositionally biased region" description="Basic and acidic residues" evidence="1">
    <location>
        <begin position="535"/>
        <end position="552"/>
    </location>
</feature>
<feature type="compositionally biased region" description="Low complexity" evidence="1">
    <location>
        <begin position="96"/>
        <end position="109"/>
    </location>
</feature>
<dbReference type="PANTHER" id="PTHR31115:SF2">
    <property type="entry name" value="OS05G0107300 PROTEIN"/>
    <property type="match status" value="1"/>
</dbReference>
<accession>A0AAW2XD32</accession>
<feature type="compositionally biased region" description="Polar residues" evidence="1">
    <location>
        <begin position="299"/>
        <end position="308"/>
    </location>
</feature>
<feature type="compositionally biased region" description="Polar residues" evidence="1">
    <location>
        <begin position="1199"/>
        <end position="1223"/>
    </location>
</feature>
<evidence type="ECO:0000256" key="1">
    <source>
        <dbReference type="SAM" id="MobiDB-lite"/>
    </source>
</evidence>
<feature type="compositionally biased region" description="Basic and acidic residues" evidence="1">
    <location>
        <begin position="338"/>
        <end position="347"/>
    </location>
</feature>